<protein>
    <submittedName>
        <fullName evidence="5">PD-(D/E)XK nuclease family protein</fullName>
    </submittedName>
</protein>
<dbReference type="GO" id="GO:0004386">
    <property type="term" value="F:helicase activity"/>
    <property type="evidence" value="ECO:0007669"/>
    <property type="project" value="UniProtKB-KW"/>
</dbReference>
<evidence type="ECO:0000256" key="2">
    <source>
        <dbReference type="ARBA" id="ARBA00022806"/>
    </source>
</evidence>
<dbReference type="Proteomes" id="UP001163152">
    <property type="component" value="Chromosome"/>
</dbReference>
<dbReference type="RefSeq" id="WP_268611117.1">
    <property type="nucleotide sequence ID" value="NZ_CP113797.1"/>
</dbReference>
<sequence>MFHLSQGHLNLLQTCPRKFQHVYLEQLSVPTSFEQQARLNWGDRFHRLMQQRELGLPIHELSGIEPPLSRSMSALFQAAPELFEPNEAQVRQSEHRRTLPLQNYLLTVIYDLLILQPQQAQILDWKTYARPPHSRWLAQHWQTRLYLFVLAETSDYTPEQLSMIYWFVEADPNRTNQPTSLTFTYSSILHQQTKQDLMRLLQQLTAWKQQYPEQDFPQIPASNHLCETCNFAVRCQRENSDRPTFARLDVDTIEEIAL</sequence>
<dbReference type="Gene3D" id="3.90.320.10">
    <property type="match status" value="1"/>
</dbReference>
<keyword evidence="1" id="KW-0227">DNA damage</keyword>
<keyword evidence="6" id="KW-1185">Reference proteome</keyword>
<evidence type="ECO:0000256" key="1">
    <source>
        <dbReference type="ARBA" id="ARBA00022763"/>
    </source>
</evidence>
<organism evidence="5 6">
    <name type="scientific">Thermocoleostomius sinensis A174</name>
    <dbReference type="NCBI Taxonomy" id="2016057"/>
    <lineage>
        <taxon>Bacteria</taxon>
        <taxon>Bacillati</taxon>
        <taxon>Cyanobacteriota</taxon>
        <taxon>Cyanophyceae</taxon>
        <taxon>Oculatellales</taxon>
        <taxon>Oculatellaceae</taxon>
        <taxon>Thermocoleostomius</taxon>
    </lineage>
</organism>
<keyword evidence="3" id="KW-0234">DNA repair</keyword>
<evidence type="ECO:0000256" key="3">
    <source>
        <dbReference type="ARBA" id="ARBA00023204"/>
    </source>
</evidence>
<dbReference type="KEGG" id="tsin:OXH18_03930"/>
<keyword evidence="2" id="KW-0547">Nucleotide-binding</keyword>
<keyword evidence="2" id="KW-0067">ATP-binding</keyword>
<accession>A0A9E8ZE61</accession>
<evidence type="ECO:0000259" key="4">
    <source>
        <dbReference type="Pfam" id="PF12705"/>
    </source>
</evidence>
<keyword evidence="2" id="KW-0347">Helicase</keyword>
<proteinExistence type="predicted"/>
<dbReference type="Pfam" id="PF12705">
    <property type="entry name" value="PDDEXK_1"/>
    <property type="match status" value="1"/>
</dbReference>
<name>A0A9E8ZE61_9CYAN</name>
<evidence type="ECO:0000313" key="5">
    <source>
        <dbReference type="EMBL" id="WAL61161.1"/>
    </source>
</evidence>
<dbReference type="GO" id="GO:0006281">
    <property type="term" value="P:DNA repair"/>
    <property type="evidence" value="ECO:0007669"/>
    <property type="project" value="UniProtKB-KW"/>
</dbReference>
<keyword evidence="2" id="KW-0378">Hydrolase</keyword>
<reference evidence="5" key="1">
    <citation type="submission" date="2022-12" db="EMBL/GenBank/DDBJ databases">
        <title>Polyphasic identification of a Novel Hot-Spring Cyanobacterium Ocullathermofonsia sinensis gen nov. sp. nov. and Genomic Insights on its Adaptations to the Thermal Habitat.</title>
        <authorList>
            <person name="Daroch M."/>
            <person name="Tang J."/>
            <person name="Jiang Y."/>
        </authorList>
    </citation>
    <scope>NUCLEOTIDE SEQUENCE</scope>
    <source>
        <strain evidence="5">PKUAC-SCTA174</strain>
    </source>
</reference>
<gene>
    <name evidence="5" type="ORF">OXH18_03930</name>
</gene>
<evidence type="ECO:0000313" key="6">
    <source>
        <dbReference type="Proteomes" id="UP001163152"/>
    </source>
</evidence>
<dbReference type="AlphaFoldDB" id="A0A9E8ZE61"/>
<dbReference type="EMBL" id="CP113797">
    <property type="protein sequence ID" value="WAL61161.1"/>
    <property type="molecule type" value="Genomic_DNA"/>
</dbReference>
<dbReference type="InterPro" id="IPR011604">
    <property type="entry name" value="PDDEXK-like_dom_sf"/>
</dbReference>
<feature type="domain" description="PD-(D/E)XK endonuclease-like" evidence="4">
    <location>
        <begin position="3"/>
        <end position="236"/>
    </location>
</feature>
<dbReference type="InterPro" id="IPR038726">
    <property type="entry name" value="PDDEXK_AddAB-type"/>
</dbReference>